<comment type="similarity">
    <text evidence="6">Belongs to the PINc/VapC protein family.</text>
</comment>
<dbReference type="GO" id="GO:0016788">
    <property type="term" value="F:hydrolase activity, acting on ester bonds"/>
    <property type="evidence" value="ECO:0007669"/>
    <property type="project" value="InterPro"/>
</dbReference>
<dbReference type="SUPFAM" id="SSF88723">
    <property type="entry name" value="PIN domain-like"/>
    <property type="match status" value="1"/>
</dbReference>
<keyword evidence="3 6" id="KW-0479">Metal-binding</keyword>
<evidence type="ECO:0000256" key="2">
    <source>
        <dbReference type="ARBA" id="ARBA00022722"/>
    </source>
</evidence>
<dbReference type="GO" id="GO:0090729">
    <property type="term" value="F:toxin activity"/>
    <property type="evidence" value="ECO:0007669"/>
    <property type="project" value="UniProtKB-KW"/>
</dbReference>
<comment type="function">
    <text evidence="6">Toxic component of a toxin-antitoxin (TA) system. An RNase.</text>
</comment>
<dbReference type="NCBIfam" id="TIGR00028">
    <property type="entry name" value="Mtu_PIN_fam"/>
    <property type="match status" value="1"/>
</dbReference>
<keyword evidence="9" id="KW-1185">Reference proteome</keyword>
<evidence type="ECO:0000256" key="3">
    <source>
        <dbReference type="ARBA" id="ARBA00022723"/>
    </source>
</evidence>
<proteinExistence type="inferred from homology"/>
<dbReference type="GO" id="GO:0004540">
    <property type="term" value="F:RNA nuclease activity"/>
    <property type="evidence" value="ECO:0007669"/>
    <property type="project" value="InterPro"/>
</dbReference>
<dbReference type="OrthoDB" id="196567at2"/>
<sequence length="144" mass="15554">MTDTYLLDVNVLIALANDGHIHHRAAHRWFATVDSWATTPITESAFVRLQSTPAVTGTTILPGEAIAALSQMRSLPGHRWLPDDASFAEPVIDLTALVGRAQVTDFHLVNLARRTSSRLATFDGKLCAALAAPDRELATLIAVD</sequence>
<dbReference type="EC" id="3.1.-.-" evidence="6"/>
<feature type="binding site" evidence="6">
    <location>
        <position position="105"/>
    </location>
    <ligand>
        <name>Mg(2+)</name>
        <dbReference type="ChEBI" id="CHEBI:18420"/>
    </ligand>
</feature>
<dbReference type="Pfam" id="PF01850">
    <property type="entry name" value="PIN"/>
    <property type="match status" value="1"/>
</dbReference>
<dbReference type="HAMAP" id="MF_00265">
    <property type="entry name" value="VapC_Nob1"/>
    <property type="match status" value="1"/>
</dbReference>
<evidence type="ECO:0000313" key="9">
    <source>
        <dbReference type="Proteomes" id="UP000321720"/>
    </source>
</evidence>
<evidence type="ECO:0000256" key="6">
    <source>
        <dbReference type="HAMAP-Rule" id="MF_00265"/>
    </source>
</evidence>
<dbReference type="InterPro" id="IPR006226">
    <property type="entry name" value="Mtu_PIN"/>
</dbReference>
<dbReference type="RefSeq" id="WP_146841607.1">
    <property type="nucleotide sequence ID" value="NZ_BJWG01000002.1"/>
</dbReference>
<evidence type="ECO:0000256" key="1">
    <source>
        <dbReference type="ARBA" id="ARBA00022649"/>
    </source>
</evidence>
<accession>A0A511J7K7</accession>
<reference evidence="8 9" key="1">
    <citation type="submission" date="2019-07" db="EMBL/GenBank/DDBJ databases">
        <title>Whole genome shotgun sequence of Cellulomonas composti NBRC 100758.</title>
        <authorList>
            <person name="Hosoyama A."/>
            <person name="Uohara A."/>
            <person name="Ohji S."/>
            <person name="Ichikawa N."/>
        </authorList>
    </citation>
    <scope>NUCLEOTIDE SEQUENCE [LARGE SCALE GENOMIC DNA]</scope>
    <source>
        <strain evidence="8 9">NBRC 100758</strain>
    </source>
</reference>
<dbReference type="InterPro" id="IPR029060">
    <property type="entry name" value="PIN-like_dom_sf"/>
</dbReference>
<keyword evidence="4 6" id="KW-0378">Hydrolase</keyword>
<dbReference type="GO" id="GO:0000287">
    <property type="term" value="F:magnesium ion binding"/>
    <property type="evidence" value="ECO:0007669"/>
    <property type="project" value="UniProtKB-UniRule"/>
</dbReference>
<organism evidence="8 9">
    <name type="scientific">Cellulomonas composti</name>
    <dbReference type="NCBI Taxonomy" id="266130"/>
    <lineage>
        <taxon>Bacteria</taxon>
        <taxon>Bacillati</taxon>
        <taxon>Actinomycetota</taxon>
        <taxon>Actinomycetes</taxon>
        <taxon>Micrococcales</taxon>
        <taxon>Cellulomonadaceae</taxon>
        <taxon>Cellulomonas</taxon>
    </lineage>
</organism>
<evidence type="ECO:0000256" key="4">
    <source>
        <dbReference type="ARBA" id="ARBA00022801"/>
    </source>
</evidence>
<feature type="domain" description="PIN" evidence="7">
    <location>
        <begin position="5"/>
        <end position="127"/>
    </location>
</feature>
<name>A0A511J7K7_9CELL</name>
<comment type="cofactor">
    <cofactor evidence="6">
        <name>Mg(2+)</name>
        <dbReference type="ChEBI" id="CHEBI:18420"/>
    </cofactor>
</comment>
<evidence type="ECO:0000259" key="7">
    <source>
        <dbReference type="Pfam" id="PF01850"/>
    </source>
</evidence>
<protein>
    <recommendedName>
        <fullName evidence="6">Ribonuclease VapC</fullName>
        <shortName evidence="6">RNase VapC</shortName>
        <ecNumber evidence="6">3.1.-.-</ecNumber>
    </recommendedName>
    <alternativeName>
        <fullName evidence="6">Toxin VapC</fullName>
    </alternativeName>
</protein>
<gene>
    <name evidence="8" type="primary">vapC39</name>
    <name evidence="6" type="synonym">vapC</name>
    <name evidence="8" type="ORF">CCO02nite_06440</name>
</gene>
<keyword evidence="2 6" id="KW-0540">Nuclease</keyword>
<feature type="binding site" evidence="6">
    <location>
        <position position="8"/>
    </location>
    <ligand>
        <name>Mg(2+)</name>
        <dbReference type="ChEBI" id="CHEBI:18420"/>
    </ligand>
</feature>
<keyword evidence="5 6" id="KW-0460">Magnesium</keyword>
<dbReference type="InterPro" id="IPR002716">
    <property type="entry name" value="PIN_dom"/>
</dbReference>
<evidence type="ECO:0000313" key="8">
    <source>
        <dbReference type="EMBL" id="GEL93986.1"/>
    </source>
</evidence>
<dbReference type="InterPro" id="IPR022907">
    <property type="entry name" value="VapC_family"/>
</dbReference>
<comment type="caution">
    <text evidence="8">The sequence shown here is derived from an EMBL/GenBank/DDBJ whole genome shotgun (WGS) entry which is preliminary data.</text>
</comment>
<keyword evidence="6" id="KW-0800">Toxin</keyword>
<evidence type="ECO:0000256" key="5">
    <source>
        <dbReference type="ARBA" id="ARBA00022842"/>
    </source>
</evidence>
<dbReference type="Proteomes" id="UP000321720">
    <property type="component" value="Unassembled WGS sequence"/>
</dbReference>
<dbReference type="AlphaFoldDB" id="A0A511J7K7"/>
<keyword evidence="1 6" id="KW-1277">Toxin-antitoxin system</keyword>
<dbReference type="EMBL" id="BJWG01000002">
    <property type="protein sequence ID" value="GEL93986.1"/>
    <property type="molecule type" value="Genomic_DNA"/>
</dbReference>
<dbReference type="GO" id="GO:0045926">
    <property type="term" value="P:negative regulation of growth"/>
    <property type="evidence" value="ECO:0007669"/>
    <property type="project" value="UniProtKB-ARBA"/>
</dbReference>